<feature type="domain" description="MacB-like periplasmic core" evidence="9">
    <location>
        <begin position="21"/>
        <end position="240"/>
    </location>
</feature>
<dbReference type="InterPro" id="IPR003838">
    <property type="entry name" value="ABC3_permease_C"/>
</dbReference>
<name>A0A085ZQU9_9FLAO</name>
<dbReference type="GO" id="GO:0005524">
    <property type="term" value="F:ATP binding"/>
    <property type="evidence" value="ECO:0007669"/>
    <property type="project" value="UniProtKB-KW"/>
</dbReference>
<dbReference type="PANTHER" id="PTHR30572">
    <property type="entry name" value="MEMBRANE COMPONENT OF TRANSPORTER-RELATED"/>
    <property type="match status" value="1"/>
</dbReference>
<keyword evidence="3 7" id="KW-0812">Transmembrane</keyword>
<evidence type="ECO:0000313" key="10">
    <source>
        <dbReference type="EMBL" id="KFF06813.1"/>
    </source>
</evidence>
<evidence type="ECO:0000256" key="1">
    <source>
        <dbReference type="ARBA" id="ARBA00004651"/>
    </source>
</evidence>
<evidence type="ECO:0000256" key="6">
    <source>
        <dbReference type="ARBA" id="ARBA00038076"/>
    </source>
</evidence>
<dbReference type="GO" id="GO:0005886">
    <property type="term" value="C:plasma membrane"/>
    <property type="evidence" value="ECO:0007669"/>
    <property type="project" value="UniProtKB-SubCell"/>
</dbReference>
<keyword evidence="10" id="KW-0067">ATP-binding</keyword>
<keyword evidence="10" id="KW-0547">Nucleotide-binding</keyword>
<dbReference type="RefSeq" id="WP_035685669.1">
    <property type="nucleotide sequence ID" value="NZ_JPRL01000001.1"/>
</dbReference>
<dbReference type="InterPro" id="IPR025857">
    <property type="entry name" value="MacB_PCD"/>
</dbReference>
<keyword evidence="2" id="KW-1003">Cell membrane</keyword>
<dbReference type="Proteomes" id="UP000028715">
    <property type="component" value="Unassembled WGS sequence"/>
</dbReference>
<evidence type="ECO:0000256" key="7">
    <source>
        <dbReference type="SAM" id="Phobius"/>
    </source>
</evidence>
<keyword evidence="4 7" id="KW-1133">Transmembrane helix</keyword>
<comment type="subcellular location">
    <subcellularLocation>
        <location evidence="1">Cell membrane</location>
        <topology evidence="1">Multi-pass membrane protein</topology>
    </subcellularLocation>
</comment>
<dbReference type="PANTHER" id="PTHR30572:SF4">
    <property type="entry name" value="ABC TRANSPORTER PERMEASE YTRF"/>
    <property type="match status" value="1"/>
</dbReference>
<sequence>MFNIERWQEIFEAISKNRLRTFLTGVSVASGIFILVILLGAGKGLQNGIEKQFENDAKGIIEIWSETTTKQYKGLNPGRQIQLRNNDYELSIKKYGDEINKKSNTRITRGLTIAYGKESGSYQYRGVTPDYLAIENATIIKGRFLNDNDLKNNEKVAVIGLKIEQDLFKGEDPLGKIIVVNGINFKVIGVFTDPSGEREEVRVYMPMTTNQRTYGAGDKIDGMSFVLNKKADYDEALAQSRKFTDGVKELLKSKNIVAPDDDSAIRIFNSVEDAKQFYDLNLYIRLFFWWVGICTIIAGVVGVSNIMLIIVKERTKEIGIRKALGASPISIISMILHESIFITTIAGFTGLLASLLLLEFVGPMVQSEYFRNPEVDFGVAITTVFLLVFAGALAGFFPAYRAAKIKPIVALRDE</sequence>
<keyword evidence="11" id="KW-1185">Reference proteome</keyword>
<reference evidence="10 11" key="1">
    <citation type="submission" date="2014-07" db="EMBL/GenBank/DDBJ databases">
        <title>Genome of Flavobacterium reichenbachii LMG 25512.</title>
        <authorList>
            <person name="Stropko S.J."/>
            <person name="Pipes S.E."/>
            <person name="Newman J.D."/>
        </authorList>
    </citation>
    <scope>NUCLEOTIDE SEQUENCE [LARGE SCALE GENOMIC DNA]</scope>
    <source>
        <strain evidence="10 11">LMG 25512</strain>
    </source>
</reference>
<comment type="caution">
    <text evidence="10">The sequence shown here is derived from an EMBL/GenBank/DDBJ whole genome shotgun (WGS) entry which is preliminary data.</text>
</comment>
<accession>A0A085ZQU9</accession>
<dbReference type="InterPro" id="IPR050250">
    <property type="entry name" value="Macrolide_Exporter_MacB"/>
</dbReference>
<evidence type="ECO:0000256" key="3">
    <source>
        <dbReference type="ARBA" id="ARBA00022692"/>
    </source>
</evidence>
<dbReference type="AlphaFoldDB" id="A0A085ZQU9"/>
<proteinExistence type="inferred from homology"/>
<dbReference type="OrthoDB" id="9770036at2"/>
<comment type="similarity">
    <text evidence="6">Belongs to the ABC-4 integral membrane protein family.</text>
</comment>
<dbReference type="Pfam" id="PF12704">
    <property type="entry name" value="MacB_PCD"/>
    <property type="match status" value="1"/>
</dbReference>
<protein>
    <submittedName>
        <fullName evidence="10">ABC transporter ATP-binding protein</fullName>
    </submittedName>
</protein>
<dbReference type="Pfam" id="PF02687">
    <property type="entry name" value="FtsX"/>
    <property type="match status" value="1"/>
</dbReference>
<evidence type="ECO:0000256" key="4">
    <source>
        <dbReference type="ARBA" id="ARBA00022989"/>
    </source>
</evidence>
<evidence type="ECO:0000259" key="9">
    <source>
        <dbReference type="Pfam" id="PF12704"/>
    </source>
</evidence>
<evidence type="ECO:0000256" key="5">
    <source>
        <dbReference type="ARBA" id="ARBA00023136"/>
    </source>
</evidence>
<evidence type="ECO:0000259" key="8">
    <source>
        <dbReference type="Pfam" id="PF02687"/>
    </source>
</evidence>
<dbReference type="STRING" id="362418.IW19_15430"/>
<feature type="domain" description="ABC3 transporter permease C-terminal" evidence="8">
    <location>
        <begin position="292"/>
        <end position="407"/>
    </location>
</feature>
<feature type="transmembrane region" description="Helical" evidence="7">
    <location>
        <begin position="377"/>
        <end position="397"/>
    </location>
</feature>
<dbReference type="eggNOG" id="COG0577">
    <property type="taxonomic scope" value="Bacteria"/>
</dbReference>
<dbReference type="GO" id="GO:0022857">
    <property type="term" value="F:transmembrane transporter activity"/>
    <property type="evidence" value="ECO:0007669"/>
    <property type="project" value="TreeGrafter"/>
</dbReference>
<feature type="transmembrane region" description="Helical" evidence="7">
    <location>
        <begin position="287"/>
        <end position="311"/>
    </location>
</feature>
<feature type="transmembrane region" description="Helical" evidence="7">
    <location>
        <begin position="331"/>
        <end position="357"/>
    </location>
</feature>
<dbReference type="EMBL" id="JPRL01000001">
    <property type="protein sequence ID" value="KFF06813.1"/>
    <property type="molecule type" value="Genomic_DNA"/>
</dbReference>
<feature type="transmembrane region" description="Helical" evidence="7">
    <location>
        <begin position="21"/>
        <end position="42"/>
    </location>
</feature>
<keyword evidence="5 7" id="KW-0472">Membrane</keyword>
<evidence type="ECO:0000256" key="2">
    <source>
        <dbReference type="ARBA" id="ARBA00022475"/>
    </source>
</evidence>
<gene>
    <name evidence="10" type="ORF">IW19_15430</name>
</gene>
<evidence type="ECO:0000313" key="11">
    <source>
        <dbReference type="Proteomes" id="UP000028715"/>
    </source>
</evidence>
<organism evidence="10 11">
    <name type="scientific">Flavobacterium reichenbachii</name>
    <dbReference type="NCBI Taxonomy" id="362418"/>
    <lineage>
        <taxon>Bacteria</taxon>
        <taxon>Pseudomonadati</taxon>
        <taxon>Bacteroidota</taxon>
        <taxon>Flavobacteriia</taxon>
        <taxon>Flavobacteriales</taxon>
        <taxon>Flavobacteriaceae</taxon>
        <taxon>Flavobacterium</taxon>
    </lineage>
</organism>